<dbReference type="AlphaFoldDB" id="A0A7M7MLC8"/>
<protein>
    <submittedName>
        <fullName evidence="6">Coiled-coil domain-containing protein 112</fullName>
    </submittedName>
</protein>
<evidence type="ECO:0000313" key="6">
    <source>
        <dbReference type="RefSeq" id="XP_026297712.1"/>
    </source>
</evidence>
<keyword evidence="1 2" id="KW-0175">Coiled coil</keyword>
<dbReference type="RefSeq" id="XP_026297712.1">
    <property type="nucleotide sequence ID" value="XM_026441927.1"/>
</dbReference>
<reference evidence="4" key="1">
    <citation type="submission" date="2021-01" db="UniProtKB">
        <authorList>
            <consortium name="EnsemblMetazoa"/>
        </authorList>
    </citation>
    <scope>IDENTIFICATION</scope>
    <source>
        <strain evidence="4">DH4</strain>
    </source>
</reference>
<gene>
    <name evidence="6" type="primary">LOC102654592</name>
</gene>
<dbReference type="InterPro" id="IPR039902">
    <property type="entry name" value="CCDC148/CCDC112"/>
</dbReference>
<feature type="region of interest" description="Disordered" evidence="3">
    <location>
        <begin position="308"/>
        <end position="335"/>
    </location>
</feature>
<dbReference type="PANTHER" id="PTHR21549">
    <property type="entry name" value="MUTATED IN BLADDER CANCER 1"/>
    <property type="match status" value="1"/>
</dbReference>
<evidence type="ECO:0000313" key="5">
    <source>
        <dbReference type="Proteomes" id="UP000005203"/>
    </source>
</evidence>
<feature type="coiled-coil region" evidence="2">
    <location>
        <begin position="358"/>
        <end position="387"/>
    </location>
</feature>
<proteinExistence type="predicted"/>
<name>A0A7M7MLC8_APIME</name>
<dbReference type="PANTHER" id="PTHR21549:SF0">
    <property type="entry name" value="COILED-COIL DOMAIN-CONTAINING PROTEIN 112"/>
    <property type="match status" value="1"/>
</dbReference>
<accession>A0A7M7MLC8</accession>
<dbReference type="OrthoDB" id="2152435at2759"/>
<dbReference type="EnsemblMetazoa" id="XM_026441927">
    <property type="protein sequence ID" value="XP_026297712"/>
    <property type="gene ID" value="LOC102654592"/>
</dbReference>
<evidence type="ECO:0000256" key="3">
    <source>
        <dbReference type="SAM" id="MobiDB-lite"/>
    </source>
</evidence>
<feature type="compositionally biased region" description="Low complexity" evidence="3">
    <location>
        <begin position="316"/>
        <end position="329"/>
    </location>
</feature>
<dbReference type="GeneID" id="102654592"/>
<evidence type="ECO:0000313" key="4">
    <source>
        <dbReference type="EnsemblMetazoa" id="XP_026297712"/>
    </source>
</evidence>
<keyword evidence="5" id="KW-1185">Reference proteome</keyword>
<accession>A0A8B8H150</accession>
<organism evidence="4">
    <name type="scientific">Apis mellifera</name>
    <name type="common">Honeybee</name>
    <dbReference type="NCBI Taxonomy" id="7460"/>
    <lineage>
        <taxon>Eukaryota</taxon>
        <taxon>Metazoa</taxon>
        <taxon>Ecdysozoa</taxon>
        <taxon>Arthropoda</taxon>
        <taxon>Hexapoda</taxon>
        <taxon>Insecta</taxon>
        <taxon>Pterygota</taxon>
        <taxon>Neoptera</taxon>
        <taxon>Endopterygota</taxon>
        <taxon>Hymenoptera</taxon>
        <taxon>Apocrita</taxon>
        <taxon>Aculeata</taxon>
        <taxon>Apoidea</taxon>
        <taxon>Anthophila</taxon>
        <taxon>Apidae</taxon>
        <taxon>Apis</taxon>
    </lineage>
</organism>
<reference evidence="6" key="2">
    <citation type="submission" date="2025-04" db="UniProtKB">
        <authorList>
            <consortium name="RefSeq"/>
        </authorList>
    </citation>
    <scope>IDENTIFICATION</scope>
    <source>
        <strain evidence="6">DH4</strain>
        <tissue evidence="6">Whole body</tissue>
    </source>
</reference>
<dbReference type="KEGG" id="ame:102654592"/>
<sequence length="508" mass="60886">MCTSGNDNSVKTRNDTSKKKVASAQNLFMKPLLRLKQQEHILEKGLISAIKNMKIDSNLLQDITHQHAELSLRRHNYLDTMYKNMENIISDLDSVKNIVKNPEEIKKLDVNVYKSKLIKLSQNMQDFKKSYPIESLKEEGDALNVEFQECNFNFDKYEKNATTRGPLSCKTKTENKKKEKIEFKDVNDFHSLVAITGHTENWTLDDHLFFLKTRKKCKSIPTLVTTIRKKCPDLTAETIVNHEAWYKHYEDLRERQRMAVKEWRQRKESERKIKNIDEIGRETERCREKEDLQDEIVEEKAIKVFKNAKSTRSETNSSASSNNNNNNNNNDEKKELIKRWKIEKENKRFVDEEQMRLRMKLKREREEDRRKKRREKIQESLEEYKKKKSMENSLKEMNKVQRERCKYNTTLIKAFREQDKEYTEKRKNLILRSKKPKKSELVDVKRVELVETRNYSTLLSSTKVWREKCKTMDDDSTRLNNTNEFRYIKDIPRMCIRWRNEESEDLNV</sequence>
<dbReference type="Proteomes" id="UP000005203">
    <property type="component" value="Linkage group LG7"/>
</dbReference>
<evidence type="ECO:0000256" key="2">
    <source>
        <dbReference type="SAM" id="Coils"/>
    </source>
</evidence>
<evidence type="ECO:0000256" key="1">
    <source>
        <dbReference type="ARBA" id="ARBA00023054"/>
    </source>
</evidence>